<dbReference type="EMBL" id="PFPO01000039">
    <property type="protein sequence ID" value="PIZ99240.1"/>
    <property type="molecule type" value="Genomic_DNA"/>
</dbReference>
<feature type="domain" description="MvdD-like pre-ATP grasp" evidence="1">
    <location>
        <begin position="4"/>
        <end position="118"/>
    </location>
</feature>
<organism evidence="2 3">
    <name type="scientific">Candidatus Komeilibacteria bacterium CG_4_10_14_0_2_um_filter_37_10</name>
    <dbReference type="NCBI Taxonomy" id="1974470"/>
    <lineage>
        <taxon>Bacteria</taxon>
        <taxon>Candidatus Komeiliibacteriota</taxon>
    </lineage>
</organism>
<dbReference type="Pfam" id="PF21068">
    <property type="entry name" value="ATPgraspMvdD"/>
    <property type="match status" value="1"/>
</dbReference>
<sequence>MDNNILILTHSRDDTVLMVLEHLKKMNCKTFRFDTDLFHKSIYLSLELSRFGDFTGKIILSTCSINFCDISVVWNRRIHDPQVDNVFQDPELNSWVKDETYWAMVNSFTLFDCPVVNPWEVNERLKYNKLFQMRIATKFGFEVPDSCVTDLEDDIRSFWNKTHQNMIFKKIKKGLFHLLDNKKAILHTNVILPHKFTNEFVNRMRFTPVFLQEHIKKKYDVRSIVIGSHVISFAIHSQDMPEARIDYRTPGILGKLKDIKHEVIDLGPDVNNKILSFVRYFGLTFSAIDFIITPDDRLVFLEDNPNGQWAWLEHFTNAPISELYAETLYNIGRSFHK</sequence>
<gene>
    <name evidence="2" type="ORF">COX77_02130</name>
</gene>
<accession>A0A2M7VFA1</accession>
<dbReference type="Gene3D" id="3.30.470.20">
    <property type="entry name" value="ATP-grasp fold, B domain"/>
    <property type="match status" value="1"/>
</dbReference>
<dbReference type="InterPro" id="IPR048936">
    <property type="entry name" value="MvdD-like_ATPgrasp"/>
</dbReference>
<dbReference type="SUPFAM" id="SSF56059">
    <property type="entry name" value="Glutathione synthetase ATP-binding domain-like"/>
    <property type="match status" value="1"/>
</dbReference>
<dbReference type="AlphaFoldDB" id="A0A2M7VFA1"/>
<dbReference type="GO" id="GO:0005737">
    <property type="term" value="C:cytoplasm"/>
    <property type="evidence" value="ECO:0007669"/>
    <property type="project" value="TreeGrafter"/>
</dbReference>
<dbReference type="GO" id="GO:0009432">
    <property type="term" value="P:SOS response"/>
    <property type="evidence" value="ECO:0007669"/>
    <property type="project" value="TreeGrafter"/>
</dbReference>
<name>A0A2M7VFA1_9BACT</name>
<reference evidence="3" key="1">
    <citation type="submission" date="2017-09" db="EMBL/GenBank/DDBJ databases">
        <title>Depth-based differentiation of microbial function through sediment-hosted aquifers and enrichment of novel symbionts in the deep terrestrial subsurface.</title>
        <authorList>
            <person name="Probst A.J."/>
            <person name="Ladd B."/>
            <person name="Jarett J.K."/>
            <person name="Geller-Mcgrath D.E."/>
            <person name="Sieber C.M.K."/>
            <person name="Emerson J.B."/>
            <person name="Anantharaman K."/>
            <person name="Thomas B.C."/>
            <person name="Malmstrom R."/>
            <person name="Stieglmeier M."/>
            <person name="Klingl A."/>
            <person name="Woyke T."/>
            <person name="Ryan C.M."/>
            <person name="Banfield J.F."/>
        </authorList>
    </citation>
    <scope>NUCLEOTIDE SEQUENCE [LARGE SCALE GENOMIC DNA]</scope>
</reference>
<dbReference type="Proteomes" id="UP000230405">
    <property type="component" value="Unassembled WGS sequence"/>
</dbReference>
<comment type="caution">
    <text evidence="2">The sequence shown here is derived from an EMBL/GenBank/DDBJ whole genome shotgun (WGS) entry which is preliminary data.</text>
</comment>
<evidence type="ECO:0000313" key="2">
    <source>
        <dbReference type="EMBL" id="PIZ99240.1"/>
    </source>
</evidence>
<dbReference type="PANTHER" id="PTHR21621:SF0">
    <property type="entry name" value="BETA-CITRYLGLUTAMATE SYNTHASE B-RELATED"/>
    <property type="match status" value="1"/>
</dbReference>
<evidence type="ECO:0000259" key="1">
    <source>
        <dbReference type="Pfam" id="PF21068"/>
    </source>
</evidence>
<evidence type="ECO:0000313" key="3">
    <source>
        <dbReference type="Proteomes" id="UP000230405"/>
    </source>
</evidence>
<dbReference type="GO" id="GO:0018169">
    <property type="term" value="F:ribosomal S6-glutamic acid ligase activity"/>
    <property type="evidence" value="ECO:0007669"/>
    <property type="project" value="TreeGrafter"/>
</dbReference>
<proteinExistence type="predicted"/>
<dbReference type="PANTHER" id="PTHR21621">
    <property type="entry name" value="RIBOSOMAL PROTEIN S6 MODIFICATION PROTEIN"/>
    <property type="match status" value="1"/>
</dbReference>
<protein>
    <recommendedName>
        <fullName evidence="1">MvdD-like pre-ATP grasp domain-containing protein</fullName>
    </recommendedName>
</protein>